<accession>A0A8H4ISM9</accession>
<sequence length="257" mass="28007">MSDLVAVLHLQFHPGSNAQDAKSPAGSSLQQVLASIAKTPEFQDRRGSCEVFSGCSLGDPDRVVVLICLPNASLETNKTTAALDALLAPLSPHIVPSAGPSVYTFSRRLRRRDLRSSGVHGLTILRFPTTIADMDEESDDPDSCFQEGLALLEQFGSTAAWGIACDGPGDLIAQLDARSMAEEQATELLLLHVWRSEQAMRRFKDPEKGNAYDATPPTGFEHTADDLWDRCWVRGLSLLRKNGVVTEEVHVKLIPQS</sequence>
<protein>
    <submittedName>
        <fullName evidence="2">Uncharacterized protein</fullName>
    </submittedName>
</protein>
<evidence type="ECO:0000313" key="1">
    <source>
        <dbReference type="EMBL" id="KAF4300873.1"/>
    </source>
</evidence>
<dbReference type="AlphaFoldDB" id="A0A8H4ISM9"/>
<keyword evidence="3" id="KW-1185">Reference proteome</keyword>
<dbReference type="EMBL" id="WWBZ02000082">
    <property type="protein sequence ID" value="KAF4300873.1"/>
    <property type="molecule type" value="Genomic_DNA"/>
</dbReference>
<evidence type="ECO:0000313" key="2">
    <source>
        <dbReference type="EMBL" id="KAF4305629.1"/>
    </source>
</evidence>
<name>A0A8H4ISM9_9PEZI</name>
<reference evidence="2 3" key="1">
    <citation type="submission" date="2020-04" db="EMBL/GenBank/DDBJ databases">
        <title>Genome Assembly and Annotation of Botryosphaeria dothidea sdau 11-99, a Latent Pathogen of Apple Fruit Ring Rot in China.</title>
        <authorList>
            <person name="Yu C."/>
            <person name="Diao Y."/>
            <person name="Lu Q."/>
            <person name="Zhao J."/>
            <person name="Cui S."/>
            <person name="Peng C."/>
            <person name="He B."/>
            <person name="Liu H."/>
        </authorList>
    </citation>
    <scope>NUCLEOTIDE SEQUENCE [LARGE SCALE GENOMIC DNA]</scope>
    <source>
        <strain evidence="3">sdau11-99</strain>
        <strain evidence="2">Sdau11-99</strain>
    </source>
</reference>
<organism evidence="2 3">
    <name type="scientific">Botryosphaeria dothidea</name>
    <dbReference type="NCBI Taxonomy" id="55169"/>
    <lineage>
        <taxon>Eukaryota</taxon>
        <taxon>Fungi</taxon>
        <taxon>Dikarya</taxon>
        <taxon>Ascomycota</taxon>
        <taxon>Pezizomycotina</taxon>
        <taxon>Dothideomycetes</taxon>
        <taxon>Dothideomycetes incertae sedis</taxon>
        <taxon>Botryosphaeriales</taxon>
        <taxon>Botryosphaeriaceae</taxon>
        <taxon>Botryosphaeria</taxon>
    </lineage>
</organism>
<evidence type="ECO:0000313" key="3">
    <source>
        <dbReference type="Proteomes" id="UP000572817"/>
    </source>
</evidence>
<dbReference type="OrthoDB" id="3951466at2759"/>
<gene>
    <name evidence="2" type="ORF">GTA08_BOTSDO06997</name>
    <name evidence="1" type="ORF">GTA08_BOTSDO11191</name>
</gene>
<comment type="caution">
    <text evidence="2">The sequence shown here is derived from an EMBL/GenBank/DDBJ whole genome shotgun (WGS) entry which is preliminary data.</text>
</comment>
<dbReference type="Proteomes" id="UP000572817">
    <property type="component" value="Unassembled WGS sequence"/>
</dbReference>
<dbReference type="EMBL" id="WWBZ02000040">
    <property type="protein sequence ID" value="KAF4305629.1"/>
    <property type="molecule type" value="Genomic_DNA"/>
</dbReference>
<proteinExistence type="predicted"/>